<dbReference type="Proteomes" id="UP000732105">
    <property type="component" value="Unassembled WGS sequence"/>
</dbReference>
<dbReference type="RefSeq" id="WP_171596082.1">
    <property type="nucleotide sequence ID" value="NZ_RZNH01000023.1"/>
</dbReference>
<organism evidence="1 2">
    <name type="scientific">Marinifilum caeruleilacunae</name>
    <dbReference type="NCBI Taxonomy" id="2499076"/>
    <lineage>
        <taxon>Bacteria</taxon>
        <taxon>Pseudomonadati</taxon>
        <taxon>Bacteroidota</taxon>
        <taxon>Bacteroidia</taxon>
        <taxon>Marinilabiliales</taxon>
        <taxon>Marinifilaceae</taxon>
    </lineage>
</organism>
<keyword evidence="2" id="KW-1185">Reference proteome</keyword>
<evidence type="ECO:0000313" key="1">
    <source>
        <dbReference type="EMBL" id="NOU60809.1"/>
    </source>
</evidence>
<name>A0ABX1WXG2_9BACT</name>
<accession>A0ABX1WXG2</accession>
<gene>
    <name evidence="1" type="ORF">ELS83_13375</name>
</gene>
<protein>
    <submittedName>
        <fullName evidence="1">Uncharacterized protein</fullName>
    </submittedName>
</protein>
<sequence>MADNTKEIQEARAKLKQLILDEVKPMRKKLDDLLNKEAERLCPFAVGDIIILDNGKKGIIKEINYYSLNYDFGEGEEFDFIERFDDIEYIYAYMLDDKKFSITWSVSGLRMINNGTEEGKVPFRAISPDKYEIDISNKIVKRKTLNGLVADEDFLTNFGTIE</sequence>
<dbReference type="EMBL" id="RZNH01000023">
    <property type="protein sequence ID" value="NOU60809.1"/>
    <property type="molecule type" value="Genomic_DNA"/>
</dbReference>
<reference evidence="1 2" key="1">
    <citation type="submission" date="2018-12" db="EMBL/GenBank/DDBJ databases">
        <title>Marinifilum JC070 sp. nov., a marine bacterium isolated from Yongle Blue Hole in the South China Sea.</title>
        <authorList>
            <person name="Fu T."/>
        </authorList>
    </citation>
    <scope>NUCLEOTIDE SEQUENCE [LARGE SCALE GENOMIC DNA]</scope>
    <source>
        <strain evidence="1 2">JC070</strain>
    </source>
</reference>
<proteinExistence type="predicted"/>
<evidence type="ECO:0000313" key="2">
    <source>
        <dbReference type="Proteomes" id="UP000732105"/>
    </source>
</evidence>
<comment type="caution">
    <text evidence="1">The sequence shown here is derived from an EMBL/GenBank/DDBJ whole genome shotgun (WGS) entry which is preliminary data.</text>
</comment>